<dbReference type="EC" id="2.7.1.-" evidence="5"/>
<dbReference type="SUPFAM" id="SSF56399">
    <property type="entry name" value="ADP-ribosylation"/>
    <property type="match status" value="1"/>
</dbReference>
<keyword evidence="2 5" id="KW-0808">Transferase</keyword>
<dbReference type="AlphaFoldDB" id="A0A7C1VM44"/>
<organism evidence="6">
    <name type="scientific">Desulfofervidus auxilii</name>
    <dbReference type="NCBI Taxonomy" id="1621989"/>
    <lineage>
        <taxon>Bacteria</taxon>
        <taxon>Pseudomonadati</taxon>
        <taxon>Thermodesulfobacteriota</taxon>
        <taxon>Candidatus Desulfofervidia</taxon>
        <taxon>Candidatus Desulfofervidales</taxon>
        <taxon>Candidatus Desulfofervidaceae</taxon>
        <taxon>Candidatus Desulfofervidus</taxon>
    </lineage>
</organism>
<accession>A0A7C1VM44</accession>
<dbReference type="Gene3D" id="1.10.10.970">
    <property type="entry name" value="RNA 2'-phosphotransferase, Tpt1/KptA family, N-terminal domain"/>
    <property type="match status" value="1"/>
</dbReference>
<proteinExistence type="inferred from homology"/>
<protein>
    <recommendedName>
        <fullName evidence="5">Probable RNA 2'-phosphotransferase</fullName>
        <ecNumber evidence="5">2.7.1.-</ecNumber>
    </recommendedName>
</protein>
<reference evidence="6" key="1">
    <citation type="journal article" date="2020" name="mSystems">
        <title>Genome- and Community-Level Interaction Insights into Carbon Utilization and Element Cycling Functions of Hydrothermarchaeota in Hydrothermal Sediment.</title>
        <authorList>
            <person name="Zhou Z."/>
            <person name="Liu Y."/>
            <person name="Xu W."/>
            <person name="Pan J."/>
            <person name="Luo Z.H."/>
            <person name="Li M."/>
        </authorList>
    </citation>
    <scope>NUCLEOTIDE SEQUENCE [LARGE SCALE GENOMIC DNA]</scope>
    <source>
        <strain evidence="6">HyVt-389</strain>
    </source>
</reference>
<evidence type="ECO:0000313" key="6">
    <source>
        <dbReference type="EMBL" id="HEC68548.1"/>
    </source>
</evidence>
<dbReference type="InterPro" id="IPR042081">
    <property type="entry name" value="RNA_2'-PTrans_C"/>
</dbReference>
<dbReference type="InterPro" id="IPR042080">
    <property type="entry name" value="RNA_2'-PTrans_N"/>
</dbReference>
<evidence type="ECO:0000256" key="5">
    <source>
        <dbReference type="HAMAP-Rule" id="MF_00299"/>
    </source>
</evidence>
<dbReference type="PANTHER" id="PTHR12684">
    <property type="entry name" value="PUTATIVE PHOSPHOTRANSFERASE"/>
    <property type="match status" value="1"/>
</dbReference>
<dbReference type="PANTHER" id="PTHR12684:SF2">
    <property type="entry name" value="TRNA 2'-PHOSPHOTRANSFERASE 1"/>
    <property type="match status" value="1"/>
</dbReference>
<evidence type="ECO:0000256" key="2">
    <source>
        <dbReference type="ARBA" id="ARBA00022679"/>
    </source>
</evidence>
<dbReference type="InterPro" id="IPR022928">
    <property type="entry name" value="RNA_2'-PTrans_KptA"/>
</dbReference>
<dbReference type="Gene3D" id="3.20.170.30">
    <property type="match status" value="1"/>
</dbReference>
<dbReference type="HAMAP" id="MF_00299">
    <property type="entry name" value="KptA"/>
    <property type="match status" value="1"/>
</dbReference>
<sequence length="239" mass="27871">MKQRNYQKTLKGLSKLMSYILRHHPDEFGLVLDQEGFVSLKELHQAIIEEKGWSFVRISHIKDIVNFNDKQRFEIRGDKIRASYGHSLAVQLDYQSVIPPKLLYHATTRKAYPHILEKGLLPMGRQYVHLTIDKELSLRIGKRRDKKPVLLEIQAKRAYEAGIEFYCPNELIYLVKTLPPQYISGPPLHKIQIKIPQKPAHPSIQVTPGSFLLTEDMIIKEKQSRAERYARKKLKKKKP</sequence>
<dbReference type="EMBL" id="DRIH01000256">
    <property type="protein sequence ID" value="HEC68548.1"/>
    <property type="molecule type" value="Genomic_DNA"/>
</dbReference>
<evidence type="ECO:0000256" key="1">
    <source>
        <dbReference type="ARBA" id="ARBA00009836"/>
    </source>
</evidence>
<evidence type="ECO:0000256" key="4">
    <source>
        <dbReference type="ARBA" id="ARBA00025212"/>
    </source>
</evidence>
<comment type="function">
    <text evidence="4 5">Removes the 2'-phosphate from RNA via an intermediate in which the phosphate is ADP-ribosylated by NAD followed by a presumed transesterification to release the RNA and generate ADP-ribose 1''-2''-cyclic phosphate (APPR&gt;P). May function as an ADP-ribosylase.</text>
</comment>
<comment type="caution">
    <text evidence="6">The sequence shown here is derived from an EMBL/GenBank/DDBJ whole genome shotgun (WGS) entry which is preliminary data.</text>
</comment>
<dbReference type="InterPro" id="IPR002745">
    <property type="entry name" value="Ptrans_KptA/Tpt1"/>
</dbReference>
<gene>
    <name evidence="5" type="primary">kptA</name>
    <name evidence="6" type="ORF">ENI35_07080</name>
</gene>
<dbReference type="GO" id="GO:0000215">
    <property type="term" value="F:tRNA 2'-phosphotransferase activity"/>
    <property type="evidence" value="ECO:0007669"/>
    <property type="project" value="TreeGrafter"/>
</dbReference>
<evidence type="ECO:0000256" key="3">
    <source>
        <dbReference type="ARBA" id="ARBA00023027"/>
    </source>
</evidence>
<comment type="similarity">
    <text evidence="1 5">Belongs to the KptA/TPT1 family.</text>
</comment>
<keyword evidence="3 5" id="KW-0520">NAD</keyword>
<dbReference type="GO" id="GO:0006388">
    <property type="term" value="P:tRNA splicing, via endonucleolytic cleavage and ligation"/>
    <property type="evidence" value="ECO:0007669"/>
    <property type="project" value="UniProtKB-UniRule"/>
</dbReference>
<dbReference type="Proteomes" id="UP000885738">
    <property type="component" value="Unassembled WGS sequence"/>
</dbReference>
<dbReference type="GO" id="GO:0003950">
    <property type="term" value="F:NAD+ poly-ADP-ribosyltransferase activity"/>
    <property type="evidence" value="ECO:0007669"/>
    <property type="project" value="InterPro"/>
</dbReference>
<name>A0A7C1VM44_DESA2</name>
<dbReference type="Pfam" id="PF01885">
    <property type="entry name" value="PTS_2-RNA"/>
    <property type="match status" value="1"/>
</dbReference>